<sequence length="482" mass="56272">MIHDFLLNLIKAYEVFVAFFSVSYILFYVVLSFLSYWAIINHLRYQKYLEEDVLLRSNHLLGVSVVAPAFNEGVNIVYNVRSLLSLTYPKFEIIIVNDGSSDDTLEKLIREFDLVKVDFYYQEKIITQPVRGHYKSTNPIYSKLLIVDKINGKSKADATNAGINSSQYPLFLCTDVDCILKRDTILKLAKPFMENETRVIATGAGIRISNSCEIKEGFLHKVHFPKDCYPRFQELEYVRSFLFGRMAWSQINGLLLVSGGLGMFDKEIVIKVGGYWHQSLGEDMELVTRMRKYMHEQKEKFLILYIPESLCWTEVPETKKVFLRQRIRWARGLVQTLFLHRKMFLNPKYGRTAFLVLPFFFLFEFLVPIIEALGIITLVSSIILGTINSYFLLLISVMVYLFYLTITIISILIDEFLYKSYANYKELIILIGFAIIEPFVYQPFTVYASLKGYWYFMTKKEQRWGTMVRKGFDLPNKKNLNL</sequence>
<keyword evidence="2" id="KW-0328">Glycosyltransferase</keyword>
<dbReference type="CDD" id="cd06423">
    <property type="entry name" value="CESA_like"/>
    <property type="match status" value="1"/>
</dbReference>
<dbReference type="Pfam" id="PF00535">
    <property type="entry name" value="Glycos_transf_2"/>
    <property type="match status" value="1"/>
</dbReference>
<dbReference type="EMBL" id="WSTB01000005">
    <property type="protein sequence ID" value="MWB94722.1"/>
    <property type="molecule type" value="Genomic_DNA"/>
</dbReference>
<gene>
    <name evidence="7" type="ORF">GON26_10130</name>
</gene>
<keyword evidence="4" id="KW-0472">Membrane</keyword>
<organism evidence="7 8">
    <name type="scientific">Flavobacterium hydrocarbonoxydans</name>
    <dbReference type="NCBI Taxonomy" id="2683249"/>
    <lineage>
        <taxon>Bacteria</taxon>
        <taxon>Pseudomonadati</taxon>
        <taxon>Bacteroidota</taxon>
        <taxon>Flavobacteriia</taxon>
        <taxon>Flavobacteriales</taxon>
        <taxon>Flavobacteriaceae</taxon>
        <taxon>Flavobacterium</taxon>
    </lineage>
</organism>
<dbReference type="InterPro" id="IPR029044">
    <property type="entry name" value="Nucleotide-diphossugar_trans"/>
</dbReference>
<dbReference type="PANTHER" id="PTHR43630:SF1">
    <property type="entry name" value="POLY-BETA-1,6-N-ACETYL-D-GLUCOSAMINE SYNTHASE"/>
    <property type="match status" value="1"/>
</dbReference>
<reference evidence="7 8" key="1">
    <citation type="submission" date="2019-12" db="EMBL/GenBank/DDBJ databases">
        <authorList>
            <person name="Kim Y.S."/>
        </authorList>
    </citation>
    <scope>NUCLEOTIDE SEQUENCE [LARGE SCALE GENOMIC DNA]</scope>
    <source>
        <strain evidence="7 8">GA093</strain>
    </source>
</reference>
<evidence type="ECO:0000259" key="5">
    <source>
        <dbReference type="Pfam" id="PF00535"/>
    </source>
</evidence>
<accession>A0A6I4NP12</accession>
<dbReference type="GO" id="GO:0016757">
    <property type="term" value="F:glycosyltransferase activity"/>
    <property type="evidence" value="ECO:0007669"/>
    <property type="project" value="UniProtKB-KW"/>
</dbReference>
<feature type="transmembrane region" description="Helical" evidence="4">
    <location>
        <begin position="424"/>
        <end position="444"/>
    </location>
</feature>
<feature type="domain" description="Glycosyltransferase 2-like" evidence="5">
    <location>
        <begin position="64"/>
        <end position="119"/>
    </location>
</feature>
<comment type="caution">
    <text evidence="7">The sequence shown here is derived from an EMBL/GenBank/DDBJ whole genome shotgun (WGS) entry which is preliminary data.</text>
</comment>
<keyword evidence="3 7" id="KW-0808">Transferase</keyword>
<comment type="similarity">
    <text evidence="1">Belongs to the glycosyltransferase 2 family.</text>
</comment>
<dbReference type="Pfam" id="PF13632">
    <property type="entry name" value="Glyco_trans_2_3"/>
    <property type="match status" value="1"/>
</dbReference>
<evidence type="ECO:0000256" key="1">
    <source>
        <dbReference type="ARBA" id="ARBA00006739"/>
    </source>
</evidence>
<proteinExistence type="inferred from homology"/>
<evidence type="ECO:0000256" key="4">
    <source>
        <dbReference type="SAM" id="Phobius"/>
    </source>
</evidence>
<evidence type="ECO:0000256" key="3">
    <source>
        <dbReference type="ARBA" id="ARBA00022679"/>
    </source>
</evidence>
<feature type="domain" description="Glycosyltransferase 2-like" evidence="6">
    <location>
        <begin position="245"/>
        <end position="403"/>
    </location>
</feature>
<dbReference type="AlphaFoldDB" id="A0A6I4NP12"/>
<protein>
    <submittedName>
        <fullName evidence="7">Glycosyltransferase</fullName>
    </submittedName>
</protein>
<feature type="transmembrane region" description="Helical" evidence="4">
    <location>
        <begin position="352"/>
        <end position="384"/>
    </location>
</feature>
<feature type="transmembrane region" description="Helical" evidence="4">
    <location>
        <begin position="15"/>
        <end position="39"/>
    </location>
</feature>
<dbReference type="PANTHER" id="PTHR43630">
    <property type="entry name" value="POLY-BETA-1,6-N-ACETYL-D-GLUCOSAMINE SYNTHASE"/>
    <property type="match status" value="1"/>
</dbReference>
<dbReference type="SUPFAM" id="SSF53448">
    <property type="entry name" value="Nucleotide-diphospho-sugar transferases"/>
    <property type="match status" value="1"/>
</dbReference>
<keyword evidence="4" id="KW-0812">Transmembrane</keyword>
<dbReference type="InterPro" id="IPR001173">
    <property type="entry name" value="Glyco_trans_2-like"/>
</dbReference>
<evidence type="ECO:0000313" key="7">
    <source>
        <dbReference type="EMBL" id="MWB94722.1"/>
    </source>
</evidence>
<evidence type="ECO:0000313" key="8">
    <source>
        <dbReference type="Proteomes" id="UP000471501"/>
    </source>
</evidence>
<dbReference type="Proteomes" id="UP000471501">
    <property type="component" value="Unassembled WGS sequence"/>
</dbReference>
<dbReference type="Gene3D" id="3.90.550.10">
    <property type="entry name" value="Spore Coat Polysaccharide Biosynthesis Protein SpsA, Chain A"/>
    <property type="match status" value="1"/>
</dbReference>
<feature type="transmembrane region" description="Helical" evidence="4">
    <location>
        <begin position="390"/>
        <end position="412"/>
    </location>
</feature>
<keyword evidence="4" id="KW-1133">Transmembrane helix</keyword>
<dbReference type="RefSeq" id="WP_160374697.1">
    <property type="nucleotide sequence ID" value="NZ_WSTB01000005.1"/>
</dbReference>
<evidence type="ECO:0000259" key="6">
    <source>
        <dbReference type="Pfam" id="PF13632"/>
    </source>
</evidence>
<name>A0A6I4NP12_9FLAO</name>
<keyword evidence="8" id="KW-1185">Reference proteome</keyword>
<evidence type="ECO:0000256" key="2">
    <source>
        <dbReference type="ARBA" id="ARBA00022676"/>
    </source>
</evidence>